<dbReference type="GO" id="GO:0016810">
    <property type="term" value="F:hydrolase activity, acting on carbon-nitrogen (but not peptide) bonds"/>
    <property type="evidence" value="ECO:0007669"/>
    <property type="project" value="InterPro"/>
</dbReference>
<dbReference type="AlphaFoldDB" id="A0A9P7MIY9"/>
<dbReference type="Pfam" id="PF01522">
    <property type="entry name" value="Polysacc_deac_1"/>
    <property type="match status" value="1"/>
</dbReference>
<name>A0A9P7MIY9_9HYPO</name>
<keyword evidence="13" id="KW-1185">Reference proteome</keyword>
<dbReference type="Gene3D" id="3.30.60.10">
    <property type="entry name" value="Endochitinase-like"/>
    <property type="match status" value="1"/>
</dbReference>
<feature type="disulfide bond" evidence="8">
    <location>
        <begin position="43"/>
        <end position="57"/>
    </location>
</feature>
<dbReference type="InterPro" id="IPR002509">
    <property type="entry name" value="NODB_dom"/>
</dbReference>
<organism evidence="12 13">
    <name type="scientific">Claviceps pazoutovae</name>
    <dbReference type="NCBI Taxonomy" id="1649127"/>
    <lineage>
        <taxon>Eukaryota</taxon>
        <taxon>Fungi</taxon>
        <taxon>Dikarya</taxon>
        <taxon>Ascomycota</taxon>
        <taxon>Pezizomycotina</taxon>
        <taxon>Sordariomycetes</taxon>
        <taxon>Hypocreomycetidae</taxon>
        <taxon>Hypocreales</taxon>
        <taxon>Clavicipitaceae</taxon>
        <taxon>Claviceps</taxon>
    </lineage>
</organism>
<evidence type="ECO:0000256" key="1">
    <source>
        <dbReference type="ARBA" id="ARBA00001941"/>
    </source>
</evidence>
<dbReference type="PANTHER" id="PTHR46471">
    <property type="entry name" value="CHITIN DEACETYLASE"/>
    <property type="match status" value="1"/>
</dbReference>
<comment type="cofactor">
    <cofactor evidence="1">
        <name>Co(2+)</name>
        <dbReference type="ChEBI" id="CHEBI:48828"/>
    </cofactor>
</comment>
<feature type="domain" description="Chitin-binding type-1" evidence="10">
    <location>
        <begin position="29"/>
        <end position="72"/>
    </location>
</feature>
<evidence type="ECO:0000256" key="2">
    <source>
        <dbReference type="ARBA" id="ARBA00022669"/>
    </source>
</evidence>
<dbReference type="GO" id="GO:0008061">
    <property type="term" value="F:chitin binding"/>
    <property type="evidence" value="ECO:0007669"/>
    <property type="project" value="UniProtKB-UniRule"/>
</dbReference>
<dbReference type="SUPFAM" id="SSF57016">
    <property type="entry name" value="Plant lectins/antimicrobial peptides"/>
    <property type="match status" value="1"/>
</dbReference>
<proteinExistence type="predicted"/>
<keyword evidence="7" id="KW-0170">Cobalt</keyword>
<gene>
    <name evidence="12" type="ORF">E4U60_003334</name>
</gene>
<dbReference type="Gene3D" id="3.20.20.370">
    <property type="entry name" value="Glycoside hydrolase/deacetylase"/>
    <property type="match status" value="1"/>
</dbReference>
<dbReference type="InterPro" id="IPR036861">
    <property type="entry name" value="Endochitinase-like_sf"/>
</dbReference>
<keyword evidence="2 8" id="KW-0147">Chitin-binding</keyword>
<dbReference type="EMBL" id="SRPO01000027">
    <property type="protein sequence ID" value="KAG5947175.1"/>
    <property type="molecule type" value="Genomic_DNA"/>
</dbReference>
<feature type="domain" description="NodB homology" evidence="11">
    <location>
        <begin position="104"/>
        <end position="306"/>
    </location>
</feature>
<reference evidence="12 13" key="1">
    <citation type="journal article" date="2020" name="bioRxiv">
        <title>Whole genome comparisons of ergot fungi reveals the divergence and evolution of species within the genus Claviceps are the result of varying mechanisms driving genome evolution and host range expansion.</title>
        <authorList>
            <person name="Wyka S.A."/>
            <person name="Mondo S.J."/>
            <person name="Liu M."/>
            <person name="Dettman J."/>
            <person name="Nalam V."/>
            <person name="Broders K.D."/>
        </authorList>
    </citation>
    <scope>NUCLEOTIDE SEQUENCE [LARGE SCALE GENOMIC DNA]</scope>
    <source>
        <strain evidence="12 13">CCC 1485</strain>
    </source>
</reference>
<evidence type="ECO:0000256" key="9">
    <source>
        <dbReference type="SAM" id="SignalP"/>
    </source>
</evidence>
<evidence type="ECO:0000259" key="10">
    <source>
        <dbReference type="PROSITE" id="PS50941"/>
    </source>
</evidence>
<keyword evidence="6" id="KW-0119">Carbohydrate metabolism</keyword>
<dbReference type="InterPro" id="IPR011330">
    <property type="entry name" value="Glyco_hydro/deAcase_b/a-brl"/>
</dbReference>
<dbReference type="InterPro" id="IPR001002">
    <property type="entry name" value="Chitin-bd_1"/>
</dbReference>
<dbReference type="CDD" id="cd00035">
    <property type="entry name" value="ChtBD1"/>
    <property type="match status" value="1"/>
</dbReference>
<dbReference type="OrthoDB" id="407355at2759"/>
<comment type="caution">
    <text evidence="8">Lacks conserved residue(s) required for the propagation of feature annotation.</text>
</comment>
<feature type="chain" id="PRO_5040291237" description="Chitin deacetylase" evidence="9">
    <location>
        <begin position="23"/>
        <end position="323"/>
    </location>
</feature>
<dbReference type="SMART" id="SM00270">
    <property type="entry name" value="ChtBD1"/>
    <property type="match status" value="1"/>
</dbReference>
<dbReference type="CDD" id="cd10951">
    <property type="entry name" value="CE4_ClCDA_like"/>
    <property type="match status" value="1"/>
</dbReference>
<evidence type="ECO:0000256" key="4">
    <source>
        <dbReference type="ARBA" id="ARBA00022729"/>
    </source>
</evidence>
<keyword evidence="3" id="KW-0479">Metal-binding</keyword>
<keyword evidence="5" id="KW-0378">Hydrolase</keyword>
<evidence type="ECO:0008006" key="14">
    <source>
        <dbReference type="Google" id="ProtNLM"/>
    </source>
</evidence>
<evidence type="ECO:0000256" key="6">
    <source>
        <dbReference type="ARBA" id="ARBA00023277"/>
    </source>
</evidence>
<dbReference type="PANTHER" id="PTHR46471:SF2">
    <property type="entry name" value="CHITIN DEACETYLASE-RELATED"/>
    <property type="match status" value="1"/>
</dbReference>
<evidence type="ECO:0000256" key="7">
    <source>
        <dbReference type="ARBA" id="ARBA00023285"/>
    </source>
</evidence>
<dbReference type="PROSITE" id="PS50941">
    <property type="entry name" value="CHIT_BIND_I_2"/>
    <property type="match status" value="1"/>
</dbReference>
<evidence type="ECO:0000256" key="8">
    <source>
        <dbReference type="PROSITE-ProRule" id="PRU00261"/>
    </source>
</evidence>
<dbReference type="PROSITE" id="PS51677">
    <property type="entry name" value="NODB"/>
    <property type="match status" value="1"/>
</dbReference>
<dbReference type="GO" id="GO:0005975">
    <property type="term" value="P:carbohydrate metabolic process"/>
    <property type="evidence" value="ECO:0007669"/>
    <property type="project" value="InterPro"/>
</dbReference>
<feature type="signal peptide" evidence="9">
    <location>
        <begin position="1"/>
        <end position="22"/>
    </location>
</feature>
<accession>A0A9P7MIY9</accession>
<evidence type="ECO:0000313" key="13">
    <source>
        <dbReference type="Proteomes" id="UP000706124"/>
    </source>
</evidence>
<evidence type="ECO:0000256" key="3">
    <source>
        <dbReference type="ARBA" id="ARBA00022723"/>
    </source>
</evidence>
<evidence type="ECO:0000313" key="12">
    <source>
        <dbReference type="EMBL" id="KAG5947175.1"/>
    </source>
</evidence>
<dbReference type="Proteomes" id="UP000706124">
    <property type="component" value="Unassembled WGS sequence"/>
</dbReference>
<keyword evidence="8" id="KW-1015">Disulfide bond</keyword>
<protein>
    <recommendedName>
        <fullName evidence="14">Chitin deacetylase</fullName>
    </recommendedName>
</protein>
<sequence>MHTDLSINVLAILAMHSAFTFAAPPIQAQSKCGPGVGSCVDSCCSQYGYCGTSDEYCGGSQCQVEYSHTCHSLIPPGRDTSYIPRPHIGNVPYGPMLTSCTKPGLVAITFDDGPYIYTNELLDLLGEFNAKATFFINGNNYAKPRIDDPATQWPTTLMRMHGEGHHIGSHTWTHVDLNTVSDTVRHSEVIYNEMALRNIFGWVPTYLRPPFLECDDTKGSDGSGSCQDFLAREGYHVISVNLDSKDYENDNPSLIQISKDRISSGLSEDAAANSYIILFHDVHEQTVHSLTRFVLDLVKERGYKPVTVGECLGDPKDNWYRPA</sequence>
<dbReference type="GO" id="GO:0046872">
    <property type="term" value="F:metal ion binding"/>
    <property type="evidence" value="ECO:0007669"/>
    <property type="project" value="UniProtKB-KW"/>
</dbReference>
<evidence type="ECO:0000256" key="5">
    <source>
        <dbReference type="ARBA" id="ARBA00022801"/>
    </source>
</evidence>
<comment type="caution">
    <text evidence="12">The sequence shown here is derived from an EMBL/GenBank/DDBJ whole genome shotgun (WGS) entry which is preliminary data.</text>
</comment>
<keyword evidence="4 9" id="KW-0732">Signal</keyword>
<evidence type="ECO:0000259" key="11">
    <source>
        <dbReference type="PROSITE" id="PS51677"/>
    </source>
</evidence>
<dbReference type="SUPFAM" id="SSF88713">
    <property type="entry name" value="Glycoside hydrolase/deacetylase"/>
    <property type="match status" value="1"/>
</dbReference>